<reference evidence="8" key="1">
    <citation type="submission" date="2022-12" db="EMBL/GenBank/DDBJ databases">
        <title>Genome assemblies of Blomia tropicalis.</title>
        <authorList>
            <person name="Cui Y."/>
        </authorList>
    </citation>
    <scope>NUCLEOTIDE SEQUENCE</scope>
    <source>
        <tissue evidence="8">Adult mites</tissue>
    </source>
</reference>
<dbReference type="GO" id="GO:0004725">
    <property type="term" value="F:protein tyrosine phosphatase activity"/>
    <property type="evidence" value="ECO:0007669"/>
    <property type="project" value="UniProtKB-EC"/>
</dbReference>
<dbReference type="InterPro" id="IPR000340">
    <property type="entry name" value="Dual-sp_phosphatase_cat-dom"/>
</dbReference>
<dbReference type="InterPro" id="IPR016278">
    <property type="entry name" value="DUSP12"/>
</dbReference>
<feature type="domain" description="Tyrosine-protein phosphatase" evidence="6">
    <location>
        <begin position="10"/>
        <end position="155"/>
    </location>
</feature>
<dbReference type="EMBL" id="JAPWDV010000003">
    <property type="protein sequence ID" value="KAJ6216849.1"/>
    <property type="molecule type" value="Genomic_DNA"/>
</dbReference>
<dbReference type="OMA" id="VINAHEA"/>
<gene>
    <name evidence="8" type="ORF">RDWZM_008006</name>
</gene>
<dbReference type="GO" id="GO:0008138">
    <property type="term" value="F:protein tyrosine/serine/threonine phosphatase activity"/>
    <property type="evidence" value="ECO:0007669"/>
    <property type="project" value="InterPro"/>
</dbReference>
<dbReference type="EC" id="3.1.3.48" evidence="2"/>
<dbReference type="SUPFAM" id="SSF52799">
    <property type="entry name" value="(Phosphotyrosine protein) phosphatases II"/>
    <property type="match status" value="1"/>
</dbReference>
<dbReference type="PANTHER" id="PTHR45848">
    <property type="entry name" value="DUAL SPECIFICITY PROTEIN PHOSPHATASE 12 FAMILY MEMBER"/>
    <property type="match status" value="1"/>
</dbReference>
<dbReference type="InterPro" id="IPR016130">
    <property type="entry name" value="Tyr_Pase_AS"/>
</dbReference>
<evidence type="ECO:0000313" key="8">
    <source>
        <dbReference type="EMBL" id="KAJ6216849.1"/>
    </source>
</evidence>
<accession>A0A9Q0RJK5</accession>
<dbReference type="InterPro" id="IPR000387">
    <property type="entry name" value="Tyr_Pase_dom"/>
</dbReference>
<comment type="caution">
    <text evidence="8">The sequence shown here is derived from an EMBL/GenBank/DDBJ whole genome shotgun (WGS) entry which is preliminary data.</text>
</comment>
<dbReference type="PIRSF" id="PIRSF000941">
    <property type="entry name" value="DUSP12"/>
    <property type="match status" value="1"/>
</dbReference>
<evidence type="ECO:0000313" key="9">
    <source>
        <dbReference type="Proteomes" id="UP001142055"/>
    </source>
</evidence>
<dbReference type="InterPro" id="IPR020422">
    <property type="entry name" value="TYR_PHOSPHATASE_DUAL_dom"/>
</dbReference>
<dbReference type="PROSITE" id="PS50054">
    <property type="entry name" value="TYR_PHOSPHATASE_DUAL"/>
    <property type="match status" value="1"/>
</dbReference>
<proteinExistence type="inferred from homology"/>
<evidence type="ECO:0000256" key="4">
    <source>
        <dbReference type="ARBA" id="ARBA00022912"/>
    </source>
</evidence>
<organism evidence="8 9">
    <name type="scientific">Blomia tropicalis</name>
    <name type="common">Mite</name>
    <dbReference type="NCBI Taxonomy" id="40697"/>
    <lineage>
        <taxon>Eukaryota</taxon>
        <taxon>Metazoa</taxon>
        <taxon>Ecdysozoa</taxon>
        <taxon>Arthropoda</taxon>
        <taxon>Chelicerata</taxon>
        <taxon>Arachnida</taxon>
        <taxon>Acari</taxon>
        <taxon>Acariformes</taxon>
        <taxon>Sarcoptiformes</taxon>
        <taxon>Astigmata</taxon>
        <taxon>Glycyphagoidea</taxon>
        <taxon>Echimyopodidae</taxon>
        <taxon>Blomia</taxon>
    </lineage>
</organism>
<keyword evidence="4" id="KW-0904">Protein phosphatase</keyword>
<dbReference type="InterPro" id="IPR029021">
    <property type="entry name" value="Prot-tyrosine_phosphatase-like"/>
</dbReference>
<dbReference type="Gene3D" id="3.90.190.10">
    <property type="entry name" value="Protein tyrosine phosphatase superfamily"/>
    <property type="match status" value="1"/>
</dbReference>
<dbReference type="GO" id="GO:0005634">
    <property type="term" value="C:nucleus"/>
    <property type="evidence" value="ECO:0007669"/>
    <property type="project" value="TreeGrafter"/>
</dbReference>
<dbReference type="CDD" id="cd14498">
    <property type="entry name" value="DSP"/>
    <property type="match status" value="1"/>
</dbReference>
<name>A0A9Q0RJK5_BLOTA</name>
<dbReference type="PROSITE" id="PS50056">
    <property type="entry name" value="TYR_PHOSPHATASE_2"/>
    <property type="match status" value="1"/>
</dbReference>
<evidence type="ECO:0000256" key="3">
    <source>
        <dbReference type="ARBA" id="ARBA00022801"/>
    </source>
</evidence>
<keyword evidence="3" id="KW-0378">Hydrolase</keyword>
<evidence type="ECO:0000259" key="6">
    <source>
        <dbReference type="PROSITE" id="PS50054"/>
    </source>
</evidence>
<evidence type="ECO:0000259" key="7">
    <source>
        <dbReference type="PROSITE" id="PS50056"/>
    </source>
</evidence>
<dbReference type="PROSITE" id="PS00383">
    <property type="entry name" value="TYR_PHOSPHATASE_1"/>
    <property type="match status" value="1"/>
</dbReference>
<dbReference type="Proteomes" id="UP001142055">
    <property type="component" value="Chromosome 3"/>
</dbReference>
<feature type="domain" description="Tyrosine specific protein phosphatases" evidence="7">
    <location>
        <begin position="72"/>
        <end position="133"/>
    </location>
</feature>
<comment type="similarity">
    <text evidence="1">Belongs to the protein-tyrosine phosphatase family. Non-receptor class dual specificity subfamily.</text>
</comment>
<dbReference type="AlphaFoldDB" id="A0A9Q0RJK5"/>
<dbReference type="SMART" id="SM00195">
    <property type="entry name" value="DSPc"/>
    <property type="match status" value="1"/>
</dbReference>
<evidence type="ECO:0000256" key="2">
    <source>
        <dbReference type="ARBA" id="ARBA00013064"/>
    </source>
</evidence>
<evidence type="ECO:0000256" key="5">
    <source>
        <dbReference type="PIRSR" id="PIRSR000941-50"/>
    </source>
</evidence>
<keyword evidence="9" id="KW-1185">Reference proteome</keyword>
<dbReference type="Pfam" id="PF00782">
    <property type="entry name" value="DSPc"/>
    <property type="match status" value="1"/>
</dbReference>
<protein>
    <recommendedName>
        <fullName evidence="2">protein-tyrosine-phosphatase</fullName>
        <ecNumber evidence="2">3.1.3.48</ecNumber>
    </recommendedName>
</protein>
<evidence type="ECO:0000256" key="1">
    <source>
        <dbReference type="ARBA" id="ARBA00008601"/>
    </source>
</evidence>
<sequence length="294" mass="33311">MAAIVPHCDDISPIIPYLYLGNYRAATNPTLLRNNGIRHVMSILSEREAISPDFKVETIQYKMVVKFDLPGEDMLLTLPECIEHLTTITKSQQGLLVHCMMGVSRSATVVLGFLMKTNGWPFEKALQVLISCRSVVNPNFGFRAQLRLFDRMGFRLDINNKELRLYMLNAIAFRNYTEQFHQNVVEYLRRLEALERTESATNQLSYTTVFRCVRCSRPVFTDLNLLEPHQHGGITTGGLMTGGSPMSALVPESNSCKYFLIEPIIWMIERDVLTSFPGNSTGKIPCPHCNALME</sequence>
<dbReference type="PANTHER" id="PTHR45848:SF4">
    <property type="entry name" value="DUAL SPECIFICITY PROTEIN PHOSPHATASE 12"/>
    <property type="match status" value="1"/>
</dbReference>
<feature type="active site" description="Phosphocysteine intermediate" evidence="5">
    <location>
        <position position="99"/>
    </location>
</feature>